<evidence type="ECO:0000313" key="2">
    <source>
        <dbReference type="Proteomes" id="UP001501147"/>
    </source>
</evidence>
<gene>
    <name evidence="1" type="ORF">GCM10023329_57760</name>
</gene>
<keyword evidence="2" id="KW-1185">Reference proteome</keyword>
<sequence>MENPLTHEASALINFRNYTFRDPRSHGYRWVDLKHLRFPAESGEAQELLSALIGHEQFRDDYAGGGVLSEGARHGPYWLRLVTPDVYQAVNREKSAYVLWGWVNQSGDVPAELEADLQQEVFDRLAAADHIYHLSGLGNEAVHDWGRVHEHFHEFVLIDRSAGRITLLVAADD</sequence>
<dbReference type="RefSeq" id="WP_345616462.1">
    <property type="nucleotide sequence ID" value="NZ_BAABJV010000032.1"/>
</dbReference>
<accession>A0ABP9BPN9</accession>
<reference evidence="2" key="1">
    <citation type="journal article" date="2019" name="Int. J. Syst. Evol. Microbiol.">
        <title>The Global Catalogue of Microorganisms (GCM) 10K type strain sequencing project: providing services to taxonomists for standard genome sequencing and annotation.</title>
        <authorList>
            <consortium name="The Broad Institute Genomics Platform"/>
            <consortium name="The Broad Institute Genome Sequencing Center for Infectious Disease"/>
            <person name="Wu L."/>
            <person name="Ma J."/>
        </authorList>
    </citation>
    <scope>NUCLEOTIDE SEQUENCE [LARGE SCALE GENOMIC DNA]</scope>
    <source>
        <strain evidence="2">JCM 18324</strain>
    </source>
</reference>
<evidence type="ECO:0000313" key="1">
    <source>
        <dbReference type="EMBL" id="GAA4797204.1"/>
    </source>
</evidence>
<dbReference type="Proteomes" id="UP001501147">
    <property type="component" value="Unassembled WGS sequence"/>
</dbReference>
<proteinExistence type="predicted"/>
<dbReference type="EMBL" id="BAABJV010000032">
    <property type="protein sequence ID" value="GAA4797204.1"/>
    <property type="molecule type" value="Genomic_DNA"/>
</dbReference>
<comment type="caution">
    <text evidence="1">The sequence shown here is derived from an EMBL/GenBank/DDBJ whole genome shotgun (WGS) entry which is preliminary data.</text>
</comment>
<name>A0ABP9BPN9_9ACTN</name>
<protein>
    <submittedName>
        <fullName evidence="1">Uncharacterized protein</fullName>
    </submittedName>
</protein>
<organism evidence="1 2">
    <name type="scientific">Streptomyces sanyensis</name>
    <dbReference type="NCBI Taxonomy" id="568869"/>
    <lineage>
        <taxon>Bacteria</taxon>
        <taxon>Bacillati</taxon>
        <taxon>Actinomycetota</taxon>
        <taxon>Actinomycetes</taxon>
        <taxon>Kitasatosporales</taxon>
        <taxon>Streptomycetaceae</taxon>
        <taxon>Streptomyces</taxon>
    </lineage>
</organism>